<protein>
    <recommendedName>
        <fullName evidence="2">DUF4240 domain-containing protein</fullName>
    </recommendedName>
</protein>
<sequence>MDREEFWAIVEEAREVVGDTVSAESAEAVAQRVTARLVELGPSAAVEFERVFDAVNGEAYRTDLWAAAYLMLGGCSDDGFDYFRGWLLAQGRAVWEGAVAAPDSLADLGLDPDDDEIQCEDFLSVASDAYSAATGDEEAFWTAVHDNGTRPESGTNDPAGEDFDFDDEDQMRVRLPRLAAIYLDD</sequence>
<name>A0A8J3YWF8_9ACTN</name>
<dbReference type="Pfam" id="PF14024">
    <property type="entry name" value="DUF4240"/>
    <property type="match status" value="1"/>
</dbReference>
<comment type="caution">
    <text evidence="3">The sequence shown here is derived from an EMBL/GenBank/DDBJ whole genome shotgun (WGS) entry which is preliminary data.</text>
</comment>
<dbReference type="RefSeq" id="WP_203904370.1">
    <property type="nucleotide sequence ID" value="NZ_BOPF01000041.1"/>
</dbReference>
<evidence type="ECO:0000256" key="1">
    <source>
        <dbReference type="SAM" id="MobiDB-lite"/>
    </source>
</evidence>
<feature type="region of interest" description="Disordered" evidence="1">
    <location>
        <begin position="146"/>
        <end position="165"/>
    </location>
</feature>
<organism evidence="3 4">
    <name type="scientific">Virgisporangium aliadipatigenens</name>
    <dbReference type="NCBI Taxonomy" id="741659"/>
    <lineage>
        <taxon>Bacteria</taxon>
        <taxon>Bacillati</taxon>
        <taxon>Actinomycetota</taxon>
        <taxon>Actinomycetes</taxon>
        <taxon>Micromonosporales</taxon>
        <taxon>Micromonosporaceae</taxon>
        <taxon>Virgisporangium</taxon>
    </lineage>
</organism>
<evidence type="ECO:0000313" key="4">
    <source>
        <dbReference type="Proteomes" id="UP000619260"/>
    </source>
</evidence>
<dbReference type="EMBL" id="BOPF01000041">
    <property type="protein sequence ID" value="GIJ50948.1"/>
    <property type="molecule type" value="Genomic_DNA"/>
</dbReference>
<feature type="domain" description="DUF4240" evidence="2">
    <location>
        <begin position="1"/>
        <end position="131"/>
    </location>
</feature>
<keyword evidence="4" id="KW-1185">Reference proteome</keyword>
<proteinExistence type="predicted"/>
<dbReference type="Proteomes" id="UP000619260">
    <property type="component" value="Unassembled WGS sequence"/>
</dbReference>
<dbReference type="AlphaFoldDB" id="A0A8J3YWF8"/>
<gene>
    <name evidence="3" type="ORF">Val02_78340</name>
</gene>
<reference evidence="3" key="1">
    <citation type="submission" date="2021-01" db="EMBL/GenBank/DDBJ databases">
        <title>Whole genome shotgun sequence of Virgisporangium aliadipatigenens NBRC 105644.</title>
        <authorList>
            <person name="Komaki H."/>
            <person name="Tamura T."/>
        </authorList>
    </citation>
    <scope>NUCLEOTIDE SEQUENCE</scope>
    <source>
        <strain evidence="3">NBRC 105644</strain>
    </source>
</reference>
<evidence type="ECO:0000259" key="2">
    <source>
        <dbReference type="Pfam" id="PF14024"/>
    </source>
</evidence>
<evidence type="ECO:0000313" key="3">
    <source>
        <dbReference type="EMBL" id="GIJ50948.1"/>
    </source>
</evidence>
<accession>A0A8J3YWF8</accession>
<dbReference type="InterPro" id="IPR025334">
    <property type="entry name" value="DUF4240"/>
</dbReference>